<evidence type="ECO:0000313" key="4">
    <source>
        <dbReference type="Proteomes" id="UP000216300"/>
    </source>
</evidence>
<accession>A0A255EMC6</accession>
<dbReference type="InterPro" id="IPR025723">
    <property type="entry name" value="ArsA/GET3_ATPase-like"/>
</dbReference>
<comment type="caution">
    <text evidence="2">The sequence shown here is derived from an EMBL/GenBank/DDBJ whole genome shotgun (WGS) entry which is preliminary data.</text>
</comment>
<dbReference type="RefSeq" id="WP_094451638.1">
    <property type="nucleotide sequence ID" value="NZ_NMVI01000027.1"/>
</dbReference>
<dbReference type="SUPFAM" id="SSF52540">
    <property type="entry name" value="P-loop containing nucleoside triphosphate hydrolases"/>
    <property type="match status" value="1"/>
</dbReference>
<dbReference type="GO" id="GO:0005524">
    <property type="term" value="F:ATP binding"/>
    <property type="evidence" value="ECO:0007669"/>
    <property type="project" value="InterPro"/>
</dbReference>
<accession>A0A255DZ59</accession>
<evidence type="ECO:0000259" key="1">
    <source>
        <dbReference type="Pfam" id="PF02374"/>
    </source>
</evidence>
<dbReference type="PANTHER" id="PTHR10803">
    <property type="entry name" value="ARSENICAL PUMP-DRIVING ATPASE ARSENITE-TRANSLOCATING ATPASE"/>
    <property type="match status" value="1"/>
</dbReference>
<dbReference type="EMBL" id="NMVI01000027">
    <property type="protein sequence ID" value="OYN84574.1"/>
    <property type="molecule type" value="Genomic_DNA"/>
</dbReference>
<protein>
    <submittedName>
        <fullName evidence="2">ATPase</fullName>
    </submittedName>
</protein>
<dbReference type="OrthoDB" id="5242836at2"/>
<dbReference type="Pfam" id="PF02374">
    <property type="entry name" value="ArsA_ATPase"/>
    <property type="match status" value="1"/>
</dbReference>
<dbReference type="InterPro" id="IPR027417">
    <property type="entry name" value="P-loop_NTPase"/>
</dbReference>
<dbReference type="Proteomes" id="UP000216300">
    <property type="component" value="Unassembled WGS sequence"/>
</dbReference>
<evidence type="ECO:0000313" key="5">
    <source>
        <dbReference type="Proteomes" id="UP000216533"/>
    </source>
</evidence>
<dbReference type="GO" id="GO:0016887">
    <property type="term" value="F:ATP hydrolysis activity"/>
    <property type="evidence" value="ECO:0007669"/>
    <property type="project" value="InterPro"/>
</dbReference>
<dbReference type="PANTHER" id="PTHR10803:SF31">
    <property type="entry name" value="ATPASE RV3679-RELATED"/>
    <property type="match status" value="1"/>
</dbReference>
<keyword evidence="4" id="KW-1185">Reference proteome</keyword>
<organism evidence="2 5">
    <name type="scientific">Parenemella sanctibonifatiensis</name>
    <dbReference type="NCBI Taxonomy" id="2016505"/>
    <lineage>
        <taxon>Bacteria</taxon>
        <taxon>Bacillati</taxon>
        <taxon>Actinomycetota</taxon>
        <taxon>Actinomycetes</taxon>
        <taxon>Propionibacteriales</taxon>
        <taxon>Propionibacteriaceae</taxon>
        <taxon>Parenemella</taxon>
    </lineage>
</organism>
<evidence type="ECO:0000313" key="2">
    <source>
        <dbReference type="EMBL" id="OYN84574.1"/>
    </source>
</evidence>
<dbReference type="Gene3D" id="3.40.50.300">
    <property type="entry name" value="P-loop containing nucleotide triphosphate hydrolases"/>
    <property type="match status" value="1"/>
</dbReference>
<gene>
    <name evidence="3" type="ORF">CGZ91_04055</name>
    <name evidence="2" type="ORF">CGZ92_12090</name>
</gene>
<feature type="domain" description="ArsA/GET3 Anion-transporting ATPase-like" evidence="1">
    <location>
        <begin position="10"/>
        <end position="164"/>
    </location>
</feature>
<sequence>MTSEPVPLHIVSGKGGTGKTTVAAAVAYALARDGARVLLCEVEGRQAIAEFFATSSLGDTEQRVLASVGGGRLVGQSVVATHALREYLTRVSRTPLAGQILDKVGLVDFAATIAPGLRDLLLLGMVYDAVQAKPKGRTPAYDAVVLDAPPTGRLTNFLDIHTAVADLARSGPIHSQARSIAEVMQRPQTRVHLVSLLADLPATETIEAAAELERIGVAVGAVITNRVLPADLVPDHLDRGTAPWQQQLAAEVGLVRDRHQHEQSALARLQAVDRPVVSVPELWTAIDHRNLPALADHVKEAIHV</sequence>
<evidence type="ECO:0000313" key="3">
    <source>
        <dbReference type="EMBL" id="OYN92654.1"/>
    </source>
</evidence>
<dbReference type="AlphaFoldDB" id="A0A255DZ59"/>
<reference evidence="4 5" key="1">
    <citation type="submission" date="2017-07" db="EMBL/GenBank/DDBJ databases">
        <title>Draft whole genome sequences of clinical Proprionibacteriaceae strains.</title>
        <authorList>
            <person name="Bernier A.-M."/>
            <person name="Bernard K."/>
            <person name="Domingo M.-C."/>
        </authorList>
    </citation>
    <scope>NUCLEOTIDE SEQUENCE [LARGE SCALE GENOMIC DNA]</scope>
    <source>
        <strain evidence="3 4">NML 150081</strain>
        <strain evidence="2 5">NML 160184</strain>
    </source>
</reference>
<proteinExistence type="predicted"/>
<dbReference type="InterPro" id="IPR016300">
    <property type="entry name" value="ATPase_ArsA/GET3"/>
</dbReference>
<dbReference type="EMBL" id="NMVJ01000001">
    <property type="protein sequence ID" value="OYN92654.1"/>
    <property type="molecule type" value="Genomic_DNA"/>
</dbReference>
<dbReference type="Proteomes" id="UP000216533">
    <property type="component" value="Unassembled WGS sequence"/>
</dbReference>
<name>A0A255DZ59_9ACTN</name>